<dbReference type="InterPro" id="IPR013083">
    <property type="entry name" value="Znf_RING/FYVE/PHD"/>
</dbReference>
<evidence type="ECO:0000256" key="10">
    <source>
        <dbReference type="ARBA" id="ARBA00022786"/>
    </source>
</evidence>
<dbReference type="GO" id="GO:0008270">
    <property type="term" value="F:zinc ion binding"/>
    <property type="evidence" value="ECO:0007669"/>
    <property type="project" value="UniProtKB-KW"/>
</dbReference>
<keyword evidence="10" id="KW-0833">Ubl conjugation pathway</keyword>
<evidence type="ECO:0000256" key="8">
    <source>
        <dbReference type="ARBA" id="ARBA00022737"/>
    </source>
</evidence>
<reference evidence="15 16" key="1">
    <citation type="journal article" date="2020" name="Nat. Food">
        <title>A phased Vanilla planifolia genome enables genetic improvement of flavour and production.</title>
        <authorList>
            <person name="Hasing T."/>
            <person name="Tang H."/>
            <person name="Brym M."/>
            <person name="Khazi F."/>
            <person name="Huang T."/>
            <person name="Chambers A.H."/>
        </authorList>
    </citation>
    <scope>NUCLEOTIDE SEQUENCE [LARGE SCALE GENOMIC DNA]</scope>
    <source>
        <tissue evidence="15">Leaf</tissue>
    </source>
</reference>
<keyword evidence="6" id="KW-0808">Transferase</keyword>
<dbReference type="PROSITE" id="PS51873">
    <property type="entry name" value="TRIAD"/>
    <property type="match status" value="1"/>
</dbReference>
<dbReference type="InterPro" id="IPR017907">
    <property type="entry name" value="Znf_RING_CS"/>
</dbReference>
<evidence type="ECO:0000256" key="4">
    <source>
        <dbReference type="ARBA" id="ARBA00005884"/>
    </source>
</evidence>
<evidence type="ECO:0000256" key="9">
    <source>
        <dbReference type="ARBA" id="ARBA00022771"/>
    </source>
</evidence>
<dbReference type="FunFam" id="1.20.120.1750:FF:000018">
    <property type="entry name" value="RBR-type E3 ubiquitin transferase"/>
    <property type="match status" value="1"/>
</dbReference>
<evidence type="ECO:0000256" key="2">
    <source>
        <dbReference type="ARBA" id="ARBA00001947"/>
    </source>
</evidence>
<evidence type="ECO:0000256" key="3">
    <source>
        <dbReference type="ARBA" id="ARBA00003976"/>
    </source>
</evidence>
<keyword evidence="16" id="KW-1185">Reference proteome</keyword>
<evidence type="ECO:0000313" key="16">
    <source>
        <dbReference type="Proteomes" id="UP000636800"/>
    </source>
</evidence>
<dbReference type="EC" id="2.3.2.31" evidence="5"/>
<dbReference type="InterPro" id="IPR002867">
    <property type="entry name" value="IBR_dom"/>
</dbReference>
<dbReference type="CDD" id="cd22582">
    <property type="entry name" value="BRcat_RBR_unk"/>
    <property type="match status" value="1"/>
</dbReference>
<evidence type="ECO:0000256" key="7">
    <source>
        <dbReference type="ARBA" id="ARBA00022723"/>
    </source>
</evidence>
<dbReference type="GO" id="GO:0061630">
    <property type="term" value="F:ubiquitin protein ligase activity"/>
    <property type="evidence" value="ECO:0007669"/>
    <property type="project" value="UniProtKB-EC"/>
</dbReference>
<keyword evidence="9 12" id="KW-0863">Zinc-finger</keyword>
<evidence type="ECO:0000256" key="1">
    <source>
        <dbReference type="ARBA" id="ARBA00001798"/>
    </source>
</evidence>
<dbReference type="GO" id="GO:0016567">
    <property type="term" value="P:protein ubiquitination"/>
    <property type="evidence" value="ECO:0007669"/>
    <property type="project" value="InterPro"/>
</dbReference>
<sequence length="324" mass="36683">MAGCSPNPGLIVIPDGNTCKGGSFMEPIVIDDDVVFLGVAEKCTGSSRSSPIIVEQERSYLPRLRSIRGQQLLRSRTAKRPLMGAAWVGKPIIEIGESSGVTFEEKMLDLGDSSRTQPGSTCEICTESKYHHELFAIDGCSHAYCKNCVNNYVSGKVEENFLYIKCPDPDCKNGKLDPLICSRILEKRVFDHWCKALCESIVNEKFYCPFKDCSALMIDDRGKGITEAECPHCFRLFCAQCRTPWHAGFTCRDFQMLGKDERKKEDLMLMDLAKRSHWQRCPRCKFFVERIDGCTYMKCRCGFCFCYRCGAPMQTDHYCSICKS</sequence>
<dbReference type="SUPFAM" id="SSF57850">
    <property type="entry name" value="RING/U-box"/>
    <property type="match status" value="3"/>
</dbReference>
<dbReference type="SMART" id="SM00647">
    <property type="entry name" value="IBR"/>
    <property type="match status" value="2"/>
</dbReference>
<comment type="function">
    <text evidence="3">Might act as an E3 ubiquitin-protein ligase, or as part of E3 complex, which accepts ubiquitin from specific E2 ubiquitin-conjugating enzymes and then transfers it to substrates.</text>
</comment>
<dbReference type="Proteomes" id="UP000636800">
    <property type="component" value="Unassembled WGS sequence"/>
</dbReference>
<dbReference type="InterPro" id="IPR031127">
    <property type="entry name" value="E3_UB_ligase_RBR"/>
</dbReference>
<evidence type="ECO:0000256" key="5">
    <source>
        <dbReference type="ARBA" id="ARBA00012251"/>
    </source>
</evidence>
<name>A0A835Q7B4_VANPL</name>
<organism evidence="15 16">
    <name type="scientific">Vanilla planifolia</name>
    <name type="common">Vanilla</name>
    <dbReference type="NCBI Taxonomy" id="51239"/>
    <lineage>
        <taxon>Eukaryota</taxon>
        <taxon>Viridiplantae</taxon>
        <taxon>Streptophyta</taxon>
        <taxon>Embryophyta</taxon>
        <taxon>Tracheophyta</taxon>
        <taxon>Spermatophyta</taxon>
        <taxon>Magnoliopsida</taxon>
        <taxon>Liliopsida</taxon>
        <taxon>Asparagales</taxon>
        <taxon>Orchidaceae</taxon>
        <taxon>Vanilloideae</taxon>
        <taxon>Vanilleae</taxon>
        <taxon>Vanilla</taxon>
    </lineage>
</organism>
<dbReference type="CDD" id="cd22584">
    <property type="entry name" value="Rcat_RBR_unk"/>
    <property type="match status" value="1"/>
</dbReference>
<comment type="cofactor">
    <cofactor evidence="2">
        <name>Zn(2+)</name>
        <dbReference type="ChEBI" id="CHEBI:29105"/>
    </cofactor>
</comment>
<keyword evidence="8" id="KW-0677">Repeat</keyword>
<dbReference type="FunFam" id="3.30.40.10:FF:000230">
    <property type="entry name" value="RBR-type E3 ubiquitin transferase"/>
    <property type="match status" value="1"/>
</dbReference>
<keyword evidence="7" id="KW-0479">Metal-binding</keyword>
<dbReference type="Pfam" id="PF01485">
    <property type="entry name" value="IBR"/>
    <property type="match status" value="1"/>
</dbReference>
<comment type="similarity">
    <text evidence="4">Belongs to the RBR family. Ariadne subfamily.</text>
</comment>
<dbReference type="AlphaFoldDB" id="A0A835Q7B4"/>
<dbReference type="Gene3D" id="1.20.120.1750">
    <property type="match status" value="1"/>
</dbReference>
<dbReference type="InterPro" id="IPR001841">
    <property type="entry name" value="Znf_RING"/>
</dbReference>
<evidence type="ECO:0000256" key="6">
    <source>
        <dbReference type="ARBA" id="ARBA00022679"/>
    </source>
</evidence>
<comment type="caution">
    <text evidence="15">The sequence shown here is derived from an EMBL/GenBank/DDBJ whole genome shotgun (WGS) entry which is preliminary data.</text>
</comment>
<accession>A0A835Q7B4</accession>
<dbReference type="PROSITE" id="PS50089">
    <property type="entry name" value="ZF_RING_2"/>
    <property type="match status" value="1"/>
</dbReference>
<evidence type="ECO:0000256" key="12">
    <source>
        <dbReference type="PROSITE-ProRule" id="PRU00175"/>
    </source>
</evidence>
<evidence type="ECO:0000259" key="14">
    <source>
        <dbReference type="PROSITE" id="PS51873"/>
    </source>
</evidence>
<dbReference type="OrthoDB" id="60033at2759"/>
<proteinExistence type="inferred from homology"/>
<dbReference type="InterPro" id="IPR044066">
    <property type="entry name" value="TRIAD_supradom"/>
</dbReference>
<dbReference type="EMBL" id="JADCNL010000009">
    <property type="protein sequence ID" value="KAG0467706.1"/>
    <property type="molecule type" value="Genomic_DNA"/>
</dbReference>
<protein>
    <recommendedName>
        <fullName evidence="5">RBR-type E3 ubiquitin transferase</fullName>
        <ecNumber evidence="5">2.3.2.31</ecNumber>
    </recommendedName>
</protein>
<dbReference type="PANTHER" id="PTHR11685">
    <property type="entry name" value="RBR FAMILY RING FINGER AND IBR DOMAIN-CONTAINING"/>
    <property type="match status" value="1"/>
</dbReference>
<evidence type="ECO:0000313" key="15">
    <source>
        <dbReference type="EMBL" id="KAG0467706.1"/>
    </source>
</evidence>
<dbReference type="Gene3D" id="3.30.40.10">
    <property type="entry name" value="Zinc/RING finger domain, C3HC4 (zinc finger)"/>
    <property type="match status" value="1"/>
</dbReference>
<evidence type="ECO:0000259" key="13">
    <source>
        <dbReference type="PROSITE" id="PS50089"/>
    </source>
</evidence>
<feature type="domain" description="RING-type" evidence="13">
    <location>
        <begin position="122"/>
        <end position="167"/>
    </location>
</feature>
<gene>
    <name evidence="15" type="ORF">HPP92_019286</name>
</gene>
<evidence type="ECO:0000256" key="11">
    <source>
        <dbReference type="ARBA" id="ARBA00022833"/>
    </source>
</evidence>
<comment type="catalytic activity">
    <reaction evidence="1">
        <text>[E2 ubiquitin-conjugating enzyme]-S-ubiquitinyl-L-cysteine + [acceptor protein]-L-lysine = [E2 ubiquitin-conjugating enzyme]-L-cysteine + [acceptor protein]-N(6)-ubiquitinyl-L-lysine.</text>
        <dbReference type="EC" id="2.3.2.31"/>
    </reaction>
</comment>
<dbReference type="PROSITE" id="PS00518">
    <property type="entry name" value="ZF_RING_1"/>
    <property type="match status" value="1"/>
</dbReference>
<feature type="domain" description="RING-type" evidence="14">
    <location>
        <begin position="118"/>
        <end position="324"/>
    </location>
</feature>
<keyword evidence="11" id="KW-0862">Zinc</keyword>